<gene>
    <name evidence="9" type="ORF">NBRC111893_378</name>
</gene>
<protein>
    <recommendedName>
        <fullName evidence="3">carbamate kinase</fullName>
        <ecNumber evidence="3">2.7.2.2</ecNumber>
    </recommendedName>
</protein>
<evidence type="ECO:0000256" key="2">
    <source>
        <dbReference type="ARBA" id="ARBA00011066"/>
    </source>
</evidence>
<dbReference type="InterPro" id="IPR003964">
    <property type="entry name" value="Carb_kinase"/>
</dbReference>
<evidence type="ECO:0000256" key="7">
    <source>
        <dbReference type="ARBA" id="ARBA00048467"/>
    </source>
</evidence>
<dbReference type="AlphaFoldDB" id="A0A401FIP3"/>
<name>A0A401FIP3_9LACO</name>
<dbReference type="Pfam" id="PF00696">
    <property type="entry name" value="AA_kinase"/>
    <property type="match status" value="1"/>
</dbReference>
<accession>A0A401FIP3</accession>
<comment type="catalytic activity">
    <reaction evidence="7">
        <text>hydrogencarbonate + NH4(+) + ATP = carbamoyl phosphate + ADP + H2O + H(+)</text>
        <dbReference type="Rhea" id="RHEA:10152"/>
        <dbReference type="ChEBI" id="CHEBI:15377"/>
        <dbReference type="ChEBI" id="CHEBI:15378"/>
        <dbReference type="ChEBI" id="CHEBI:17544"/>
        <dbReference type="ChEBI" id="CHEBI:28938"/>
        <dbReference type="ChEBI" id="CHEBI:30616"/>
        <dbReference type="ChEBI" id="CHEBI:58228"/>
        <dbReference type="ChEBI" id="CHEBI:456216"/>
        <dbReference type="EC" id="2.7.2.2"/>
    </reaction>
</comment>
<dbReference type="InterPro" id="IPR001048">
    <property type="entry name" value="Asp/Glu/Uridylate_kinase"/>
</dbReference>
<evidence type="ECO:0000256" key="6">
    <source>
        <dbReference type="ARBA" id="ARBA00022777"/>
    </source>
</evidence>
<evidence type="ECO:0000256" key="5">
    <source>
        <dbReference type="ARBA" id="ARBA00022679"/>
    </source>
</evidence>
<sequence length="85" mass="9012">MIILTSGGGIFYNFGKPDEVELHDVTAGELEKHIADDEFAKGSMLPKVQAAVNFVNATGNPAVIGDLKDVKNIIKGTEGTVIRAN</sequence>
<dbReference type="UniPathway" id="UPA00996">
    <property type="reaction ID" value="UER00366"/>
</dbReference>
<comment type="pathway">
    <text evidence="1">Metabolic intermediate metabolism; carbamoyl phosphate degradation; CO(2) and NH(3) from carbamoyl phosphate: step 1/1.</text>
</comment>
<dbReference type="GO" id="GO:0019546">
    <property type="term" value="P:L-arginine deiminase pathway"/>
    <property type="evidence" value="ECO:0007669"/>
    <property type="project" value="TreeGrafter"/>
</dbReference>
<dbReference type="EC" id="2.7.2.2" evidence="3"/>
<organism evidence="9 10">
    <name type="scientific">Lentilactobacillus kosonis</name>
    <dbReference type="NCBI Taxonomy" id="2810561"/>
    <lineage>
        <taxon>Bacteria</taxon>
        <taxon>Bacillati</taxon>
        <taxon>Bacillota</taxon>
        <taxon>Bacilli</taxon>
        <taxon>Lactobacillales</taxon>
        <taxon>Lactobacillaceae</taxon>
        <taxon>Lentilactobacillus</taxon>
    </lineage>
</organism>
<dbReference type="InterPro" id="IPR036393">
    <property type="entry name" value="AceGlu_kinase-like_sf"/>
</dbReference>
<evidence type="ECO:0000313" key="10">
    <source>
        <dbReference type="Proteomes" id="UP000286974"/>
    </source>
</evidence>
<reference evidence="9 10" key="1">
    <citation type="submission" date="2017-11" db="EMBL/GenBank/DDBJ databases">
        <title>Draft Genome Sequence of Lactobacillus curieae NBRC 111893 isolated from Koso, a Japanese sugar-Vegetable Fermented Beverage.</title>
        <authorList>
            <person name="Chiou T.Y."/>
            <person name="Oshima K."/>
            <person name="Suda W."/>
            <person name="Hattori M."/>
            <person name="Takahashi T."/>
        </authorList>
    </citation>
    <scope>NUCLEOTIDE SEQUENCE [LARGE SCALE GENOMIC DNA]</scope>
    <source>
        <strain evidence="9 10">NBRC111893</strain>
    </source>
</reference>
<dbReference type="SUPFAM" id="SSF53633">
    <property type="entry name" value="Carbamate kinase-like"/>
    <property type="match status" value="1"/>
</dbReference>
<dbReference type="EMBL" id="BEXA01000001">
    <property type="protein sequence ID" value="GAY72232.1"/>
    <property type="molecule type" value="Genomic_DNA"/>
</dbReference>
<dbReference type="PANTHER" id="PTHR30409:SF1">
    <property type="entry name" value="CARBAMATE KINASE-RELATED"/>
    <property type="match status" value="1"/>
</dbReference>
<evidence type="ECO:0000256" key="1">
    <source>
        <dbReference type="ARBA" id="ARBA00005118"/>
    </source>
</evidence>
<comment type="similarity">
    <text evidence="2">Belongs to the carbamate kinase family.</text>
</comment>
<keyword evidence="10" id="KW-1185">Reference proteome</keyword>
<comment type="caution">
    <text evidence="9">The sequence shown here is derived from an EMBL/GenBank/DDBJ whole genome shotgun (WGS) entry which is preliminary data.</text>
</comment>
<evidence type="ECO:0000256" key="4">
    <source>
        <dbReference type="ARBA" id="ARBA00022503"/>
    </source>
</evidence>
<keyword evidence="4" id="KW-0056">Arginine metabolism</keyword>
<dbReference type="Gene3D" id="3.40.1160.10">
    <property type="entry name" value="Acetylglutamate kinase-like"/>
    <property type="match status" value="1"/>
</dbReference>
<proteinExistence type="inferred from homology"/>
<dbReference type="Proteomes" id="UP000286974">
    <property type="component" value="Unassembled WGS sequence"/>
</dbReference>
<dbReference type="GO" id="GO:0008804">
    <property type="term" value="F:carbamate kinase activity"/>
    <property type="evidence" value="ECO:0007669"/>
    <property type="project" value="UniProtKB-EC"/>
</dbReference>
<keyword evidence="6 9" id="KW-0418">Kinase</keyword>
<feature type="domain" description="Aspartate/glutamate/uridylate kinase" evidence="8">
    <location>
        <begin position="1"/>
        <end position="65"/>
    </location>
</feature>
<dbReference type="PANTHER" id="PTHR30409">
    <property type="entry name" value="CARBAMATE KINASE"/>
    <property type="match status" value="1"/>
</dbReference>
<evidence type="ECO:0000259" key="8">
    <source>
        <dbReference type="Pfam" id="PF00696"/>
    </source>
</evidence>
<keyword evidence="5 9" id="KW-0808">Transferase</keyword>
<evidence type="ECO:0000256" key="3">
    <source>
        <dbReference type="ARBA" id="ARBA00013070"/>
    </source>
</evidence>
<evidence type="ECO:0000313" key="9">
    <source>
        <dbReference type="EMBL" id="GAY72232.1"/>
    </source>
</evidence>
<dbReference type="GO" id="GO:0005829">
    <property type="term" value="C:cytosol"/>
    <property type="evidence" value="ECO:0007669"/>
    <property type="project" value="TreeGrafter"/>
</dbReference>